<dbReference type="KEGG" id="cser:CCO03_02485"/>
<gene>
    <name evidence="6" type="ORF">CCO03_02485</name>
</gene>
<keyword evidence="2" id="KW-0547">Nucleotide-binding</keyword>
<evidence type="ECO:0000256" key="3">
    <source>
        <dbReference type="ARBA" id="ARBA00022840"/>
    </source>
</evidence>
<name>A0A1Y0EK90_9BURK</name>
<dbReference type="Pfam" id="PF07728">
    <property type="entry name" value="AAA_5"/>
    <property type="match status" value="1"/>
</dbReference>
<dbReference type="SUPFAM" id="SSF52540">
    <property type="entry name" value="P-loop containing nucleoside triphosphate hydrolases"/>
    <property type="match status" value="1"/>
</dbReference>
<dbReference type="RefSeq" id="WP_087276814.1">
    <property type="nucleotide sequence ID" value="NZ_CP021455.1"/>
</dbReference>
<sequence>MSLPWYHPIGDEMDLFEAAWSERLPVLLQGPTGCGKTRFIEHMAARVQPRHHPGPGVALVTVACHDDLTANDLVGRHLLLNEQTVWTDGPLTRAARGGAICYLDELAEARRDTTVVVHSLTDHRRLLPIEKTGELLQAHPDFLLVASTNPGYQAAFKALKPSTRQRFVEITFGYPPPAQEAAIVAHEAGIEPAWAQALAQVGERLRAMQDGGLGDHVSTRALVHAGQLMRRGIPPRRACAVVLAGVFGDEPDAGAAALDVVDLVFP</sequence>
<accession>A0A1Y0EK90</accession>
<dbReference type="EMBL" id="CP021455">
    <property type="protein sequence ID" value="ARU03702.1"/>
    <property type="molecule type" value="Genomic_DNA"/>
</dbReference>
<dbReference type="GO" id="GO:0016887">
    <property type="term" value="F:ATP hydrolysis activity"/>
    <property type="evidence" value="ECO:0007669"/>
    <property type="project" value="InterPro"/>
</dbReference>
<dbReference type="InterPro" id="IPR027417">
    <property type="entry name" value="P-loop_NTPase"/>
</dbReference>
<evidence type="ECO:0000259" key="5">
    <source>
        <dbReference type="Pfam" id="PF08406"/>
    </source>
</evidence>
<dbReference type="AlphaFoldDB" id="A0A1Y0EK90"/>
<dbReference type="PANTHER" id="PTHR42759:SF7">
    <property type="entry name" value="DENITRIFICATION REGULATORY PROTEIN NIRQ"/>
    <property type="match status" value="1"/>
</dbReference>
<protein>
    <submittedName>
        <fullName evidence="6">AAA family ATPase</fullName>
    </submittedName>
</protein>
<dbReference type="InterPro" id="IPR050764">
    <property type="entry name" value="CbbQ/NirQ/NorQ/GpvN"/>
</dbReference>
<feature type="domain" description="ATPase dynein-related AAA" evidence="4">
    <location>
        <begin position="25"/>
        <end position="167"/>
    </location>
</feature>
<dbReference type="PANTHER" id="PTHR42759">
    <property type="entry name" value="MOXR FAMILY PROTEIN"/>
    <property type="match status" value="1"/>
</dbReference>
<evidence type="ECO:0000256" key="2">
    <source>
        <dbReference type="ARBA" id="ARBA00022741"/>
    </source>
</evidence>
<comment type="similarity">
    <text evidence="1">Belongs to the CbbQ/NirQ/NorQ/GpvN family.</text>
</comment>
<dbReference type="InterPro" id="IPR011704">
    <property type="entry name" value="ATPase_dyneun-rel_AAA"/>
</dbReference>
<dbReference type="OrthoDB" id="9808317at2"/>
<reference evidence="6 7" key="1">
    <citation type="submission" date="2017-05" db="EMBL/GenBank/DDBJ databases">
        <authorList>
            <person name="Song R."/>
            <person name="Chenine A.L."/>
            <person name="Ruprecht R.M."/>
        </authorList>
    </citation>
    <scope>NUCLEOTIDE SEQUENCE [LARGE SCALE GENOMIC DNA]</scope>
    <source>
        <strain evidence="6 7">DSM 26136</strain>
    </source>
</reference>
<dbReference type="InterPro" id="IPR013615">
    <property type="entry name" value="CbbQ_C"/>
</dbReference>
<proteinExistence type="inferred from homology"/>
<keyword evidence="7" id="KW-1185">Reference proteome</keyword>
<evidence type="ECO:0000313" key="7">
    <source>
        <dbReference type="Proteomes" id="UP000196138"/>
    </source>
</evidence>
<dbReference type="Proteomes" id="UP000196138">
    <property type="component" value="Chromosome"/>
</dbReference>
<evidence type="ECO:0000313" key="6">
    <source>
        <dbReference type="EMBL" id="ARU03702.1"/>
    </source>
</evidence>
<keyword evidence="3" id="KW-0067">ATP-binding</keyword>
<feature type="domain" description="CbbQ/NirQ/NorQ C-terminal" evidence="5">
    <location>
        <begin position="180"/>
        <end position="263"/>
    </location>
</feature>
<dbReference type="GO" id="GO:0005524">
    <property type="term" value="F:ATP binding"/>
    <property type="evidence" value="ECO:0007669"/>
    <property type="project" value="UniProtKB-KW"/>
</dbReference>
<dbReference type="Gene3D" id="3.40.50.300">
    <property type="entry name" value="P-loop containing nucleotide triphosphate hydrolases"/>
    <property type="match status" value="1"/>
</dbReference>
<organism evidence="6 7">
    <name type="scientific">Comamonas serinivorans</name>
    <dbReference type="NCBI Taxonomy" id="1082851"/>
    <lineage>
        <taxon>Bacteria</taxon>
        <taxon>Pseudomonadati</taxon>
        <taxon>Pseudomonadota</taxon>
        <taxon>Betaproteobacteria</taxon>
        <taxon>Burkholderiales</taxon>
        <taxon>Comamonadaceae</taxon>
        <taxon>Comamonas</taxon>
    </lineage>
</organism>
<dbReference type="Pfam" id="PF08406">
    <property type="entry name" value="CbbQ_C"/>
    <property type="match status" value="1"/>
</dbReference>
<evidence type="ECO:0000259" key="4">
    <source>
        <dbReference type="Pfam" id="PF07728"/>
    </source>
</evidence>
<evidence type="ECO:0000256" key="1">
    <source>
        <dbReference type="ARBA" id="ARBA00009417"/>
    </source>
</evidence>